<name>A0A450T1G2_9GAMM</name>
<protein>
    <recommendedName>
        <fullName evidence="2">PIN domain-containing protein</fullName>
    </recommendedName>
</protein>
<evidence type="ECO:0008006" key="2">
    <source>
        <dbReference type="Google" id="ProtNLM"/>
    </source>
</evidence>
<reference evidence="1" key="1">
    <citation type="submission" date="2019-02" db="EMBL/GenBank/DDBJ databases">
        <authorList>
            <person name="Gruber-Vodicka R. H."/>
            <person name="Seah K. B. B."/>
        </authorList>
    </citation>
    <scope>NUCLEOTIDE SEQUENCE</scope>
    <source>
        <strain evidence="1">BECK_BZ15</strain>
    </source>
</reference>
<dbReference type="AlphaFoldDB" id="A0A450T1G2"/>
<dbReference type="EMBL" id="CAADEW010000101">
    <property type="protein sequence ID" value="VFJ60339.1"/>
    <property type="molecule type" value="Genomic_DNA"/>
</dbReference>
<sequence length="91" mass="10082">MQDHVLSGLRHSLARDIVATYISHRVMPNDPAGDALHLAVASFHKCDFLVTWNCRHLANANKFGHIRRINTLLGLFVPALVTPLELLGESS</sequence>
<gene>
    <name evidence="1" type="ORF">BECKFW1821A_GA0114235_11015</name>
</gene>
<dbReference type="InterPro" id="IPR029060">
    <property type="entry name" value="PIN-like_dom_sf"/>
</dbReference>
<dbReference type="SUPFAM" id="SSF88723">
    <property type="entry name" value="PIN domain-like"/>
    <property type="match status" value="1"/>
</dbReference>
<evidence type="ECO:0000313" key="1">
    <source>
        <dbReference type="EMBL" id="VFJ60339.1"/>
    </source>
</evidence>
<accession>A0A450T1G2</accession>
<proteinExistence type="predicted"/>
<organism evidence="1">
    <name type="scientific">Candidatus Kentrum sp. FW</name>
    <dbReference type="NCBI Taxonomy" id="2126338"/>
    <lineage>
        <taxon>Bacteria</taxon>
        <taxon>Pseudomonadati</taxon>
        <taxon>Pseudomonadota</taxon>
        <taxon>Gammaproteobacteria</taxon>
        <taxon>Candidatus Kentrum</taxon>
    </lineage>
</organism>